<dbReference type="Pfam" id="PF00498">
    <property type="entry name" value="FHA"/>
    <property type="match status" value="1"/>
</dbReference>
<dbReference type="EMBL" id="ML170158">
    <property type="protein sequence ID" value="TDL27887.1"/>
    <property type="molecule type" value="Genomic_DNA"/>
</dbReference>
<accession>A0A4Y7QJN2</accession>
<reference evidence="3 4" key="1">
    <citation type="submission" date="2018-06" db="EMBL/GenBank/DDBJ databases">
        <title>A transcriptomic atlas of mushroom development highlights an independent origin of complex multicellularity.</title>
        <authorList>
            <consortium name="DOE Joint Genome Institute"/>
            <person name="Krizsan K."/>
            <person name="Almasi E."/>
            <person name="Merenyi Z."/>
            <person name="Sahu N."/>
            <person name="Viragh M."/>
            <person name="Koszo T."/>
            <person name="Mondo S."/>
            <person name="Kiss B."/>
            <person name="Balint B."/>
            <person name="Kues U."/>
            <person name="Barry K."/>
            <person name="Hegedus J.C."/>
            <person name="Henrissat B."/>
            <person name="Johnson J."/>
            <person name="Lipzen A."/>
            <person name="Ohm R."/>
            <person name="Nagy I."/>
            <person name="Pangilinan J."/>
            <person name="Yan J."/>
            <person name="Xiong Y."/>
            <person name="Grigoriev I.V."/>
            <person name="Hibbett D.S."/>
            <person name="Nagy L.G."/>
        </authorList>
    </citation>
    <scope>NUCLEOTIDE SEQUENCE [LARGE SCALE GENOMIC DNA]</scope>
    <source>
        <strain evidence="3 4">SZMC22713</strain>
    </source>
</reference>
<feature type="compositionally biased region" description="Low complexity" evidence="1">
    <location>
        <begin position="699"/>
        <end position="708"/>
    </location>
</feature>
<protein>
    <recommendedName>
        <fullName evidence="2">FHA domain-containing protein</fullName>
    </recommendedName>
</protein>
<feature type="compositionally biased region" description="Acidic residues" evidence="1">
    <location>
        <begin position="772"/>
        <end position="783"/>
    </location>
</feature>
<feature type="region of interest" description="Disordered" evidence="1">
    <location>
        <begin position="198"/>
        <end position="220"/>
    </location>
</feature>
<feature type="compositionally biased region" description="Basic and acidic residues" evidence="1">
    <location>
        <begin position="1000"/>
        <end position="1010"/>
    </location>
</feature>
<dbReference type="Gene3D" id="2.60.200.20">
    <property type="match status" value="1"/>
</dbReference>
<feature type="compositionally biased region" description="Polar residues" evidence="1">
    <location>
        <begin position="309"/>
        <end position="320"/>
    </location>
</feature>
<feature type="region of interest" description="Disordered" evidence="1">
    <location>
        <begin position="407"/>
        <end position="565"/>
    </location>
</feature>
<feature type="domain" description="FHA" evidence="2">
    <location>
        <begin position="35"/>
        <end position="83"/>
    </location>
</feature>
<evidence type="ECO:0000259" key="2">
    <source>
        <dbReference type="PROSITE" id="PS50006"/>
    </source>
</evidence>
<dbReference type="Proteomes" id="UP000294933">
    <property type="component" value="Unassembled WGS sequence"/>
</dbReference>
<feature type="compositionally biased region" description="Basic and acidic residues" evidence="1">
    <location>
        <begin position="425"/>
        <end position="442"/>
    </location>
</feature>
<proteinExistence type="predicted"/>
<dbReference type="SUPFAM" id="SSF49879">
    <property type="entry name" value="SMAD/FHA domain"/>
    <property type="match status" value="1"/>
</dbReference>
<evidence type="ECO:0000313" key="4">
    <source>
        <dbReference type="Proteomes" id="UP000294933"/>
    </source>
</evidence>
<evidence type="ECO:0000256" key="1">
    <source>
        <dbReference type="SAM" id="MobiDB-lite"/>
    </source>
</evidence>
<feature type="compositionally biased region" description="Basic and acidic residues" evidence="1">
    <location>
        <begin position="488"/>
        <end position="499"/>
    </location>
</feature>
<feature type="compositionally biased region" description="Acidic residues" evidence="1">
    <location>
        <begin position="243"/>
        <end position="287"/>
    </location>
</feature>
<dbReference type="AlphaFoldDB" id="A0A4Y7QJN2"/>
<sequence length="1054" mass="113266">MADATEVGRYGTIRLLKKSDAEVVVASFPVDEDVVTFGRDPSCSVRLYYAWVSGLHCKIVFDNRKAFLQVLGTNGLLVDGCQVFPVSPSAGAVTTVPLVNGSIIEIHKKRFQFTYPPKDLRPLLIATPQPRRRSSVRLSMITSSQVFSPRPSPDPRNNLRTLQSVFKPFAEDVKLVDGDHPIVMEEGVDLVILEDVPSAPSVPAPPPSTKTPRRRSAPSLHKAVLIRSAQRAAMQQEVQIEDANVEDMNAEEPEEQMEEEDDQIEEEEVEEAVSADLDDDEFGDEPPETPSRPPPQRPMSTSRLLPPNVSESESVRTDNSAPLEEMLSTLVLTPDHGQDQAKQADATPSKFGFTAYAKARQDGSTLKPLGPFMTPRAAPLRPPLGLGGRYSLGGRIVQPWKIKDIVESAEPSADGEMQVDAAESSDTRGRSPAKLSEEEKAAIRARRQSALATPDPVPGIHRTSALPPRSPPQEIANGNNQGSDEDKEDTRALLARMKETVSGMKMKRESLAGRKSLGAGSGLAHASPARQQPGQGFSLLASPVRGGGLQLQPPKEEDEEGMEVDSAVPEKLTIVPTAPASAAILGTPRAATTSRVPAPTLVPPKTPLFSGMRELFRVPAQPPQTPAYNGIRELYRRPPREPMTPTMEGLDELLATPEDMHGAMGQWDDAEEEGNRDDGKDDEARDLDEDVEIHEANEPAAPRAGPRTAARRVPARQMRGTPTDVSTMADDEATPAESYTRRGAKSSAKGVLEGVPEGAVVRRGRSKRVEHDEDEDGEVEAEETVEKPAKVPARRGRPPKARTPAPETDAEVEDASAKEKKTPKSRAAASRKARVKSEPPETDGADLSSPAPPVPALPKPRAGRTRTKTNTSDESAPPVPASRGRPAAARQDDQEDDDELDSIGRELQTVQETQPTKPPPKKAVTKRAARVKAAAGVAVESTVETGTGTGTDDVSAAPRRGPKARSTTRSNTTEPEDSASVANPTKTRKASAKSKTVSVAKDDDGLDKENAEEVVVQSAAKTSRARSASTKLAMVADEGVPAPAARVTRARARK</sequence>
<dbReference type="VEuPathDB" id="FungiDB:BD410DRAFT_824680"/>
<dbReference type="InterPro" id="IPR008984">
    <property type="entry name" value="SMAD_FHA_dom_sf"/>
</dbReference>
<dbReference type="CDD" id="cd22673">
    <property type="entry name" value="FHA_Ki67"/>
    <property type="match status" value="1"/>
</dbReference>
<feature type="region of interest" description="Disordered" evidence="1">
    <location>
        <begin position="243"/>
        <end position="322"/>
    </location>
</feature>
<dbReference type="OrthoDB" id="6288785at2759"/>
<dbReference type="STRING" id="50990.A0A4Y7QJN2"/>
<dbReference type="PROSITE" id="PS50006">
    <property type="entry name" value="FHA_DOMAIN"/>
    <property type="match status" value="1"/>
</dbReference>
<feature type="compositionally biased region" description="Basic residues" evidence="1">
    <location>
        <begin position="919"/>
        <end position="930"/>
    </location>
</feature>
<keyword evidence="4" id="KW-1185">Reference proteome</keyword>
<gene>
    <name evidence="3" type="ORF">BD410DRAFT_824680</name>
</gene>
<dbReference type="SMART" id="SM00240">
    <property type="entry name" value="FHA"/>
    <property type="match status" value="1"/>
</dbReference>
<feature type="compositionally biased region" description="Pro residues" evidence="1">
    <location>
        <begin position="200"/>
        <end position="209"/>
    </location>
</feature>
<evidence type="ECO:0000313" key="3">
    <source>
        <dbReference type="EMBL" id="TDL27887.1"/>
    </source>
</evidence>
<dbReference type="InterPro" id="IPR000253">
    <property type="entry name" value="FHA_dom"/>
</dbReference>
<feature type="compositionally biased region" description="Pro residues" evidence="1">
    <location>
        <begin position="288"/>
        <end position="297"/>
    </location>
</feature>
<name>A0A4Y7QJN2_9AGAM</name>
<feature type="compositionally biased region" description="Low complexity" evidence="1">
    <location>
        <begin position="931"/>
        <end position="956"/>
    </location>
</feature>
<feature type="region of interest" description="Disordered" evidence="1">
    <location>
        <begin position="362"/>
        <end position="384"/>
    </location>
</feature>
<feature type="compositionally biased region" description="Basic residues" evidence="1">
    <location>
        <begin position="823"/>
        <end position="834"/>
    </location>
</feature>
<feature type="region of interest" description="Disordered" evidence="1">
    <location>
        <begin position="585"/>
        <end position="605"/>
    </location>
</feature>
<feature type="region of interest" description="Disordered" evidence="1">
    <location>
        <begin position="618"/>
        <end position="1010"/>
    </location>
</feature>
<organism evidence="3 4">
    <name type="scientific">Rickenella mellea</name>
    <dbReference type="NCBI Taxonomy" id="50990"/>
    <lineage>
        <taxon>Eukaryota</taxon>
        <taxon>Fungi</taxon>
        <taxon>Dikarya</taxon>
        <taxon>Basidiomycota</taxon>
        <taxon>Agaricomycotina</taxon>
        <taxon>Agaricomycetes</taxon>
        <taxon>Hymenochaetales</taxon>
        <taxon>Rickenellaceae</taxon>
        <taxon>Rickenella</taxon>
    </lineage>
</organism>